<dbReference type="Gene3D" id="1.25.40.10">
    <property type="entry name" value="Tetratricopeptide repeat domain"/>
    <property type="match status" value="1"/>
</dbReference>
<organism evidence="3">
    <name type="scientific">Eiseniibacteriota bacterium</name>
    <dbReference type="NCBI Taxonomy" id="2212470"/>
    <lineage>
        <taxon>Bacteria</taxon>
        <taxon>Candidatus Eiseniibacteriota</taxon>
    </lineage>
</organism>
<accession>A0A7V2F410</accession>
<evidence type="ECO:0000313" key="3">
    <source>
        <dbReference type="EMBL" id="HER43969.1"/>
    </source>
</evidence>
<dbReference type="Pfam" id="PF14559">
    <property type="entry name" value="TPR_19"/>
    <property type="match status" value="1"/>
</dbReference>
<feature type="domain" description="Putative zinc-finger" evidence="2">
    <location>
        <begin position="14"/>
        <end position="42"/>
    </location>
</feature>
<proteinExistence type="predicted"/>
<reference evidence="3" key="1">
    <citation type="journal article" date="2020" name="mSystems">
        <title>Genome- and Community-Level Interaction Insights into Carbon Utilization and Element Cycling Functions of Hydrothermarchaeota in Hydrothermal Sediment.</title>
        <authorList>
            <person name="Zhou Z."/>
            <person name="Liu Y."/>
            <person name="Xu W."/>
            <person name="Pan J."/>
            <person name="Luo Z.H."/>
            <person name="Li M."/>
        </authorList>
    </citation>
    <scope>NUCLEOTIDE SEQUENCE [LARGE SCALE GENOMIC DNA]</scope>
    <source>
        <strain evidence="3">SpSt-1233</strain>
    </source>
</reference>
<comment type="caution">
    <text evidence="3">The sequence shown here is derived from an EMBL/GenBank/DDBJ whole genome shotgun (WGS) entry which is preliminary data.</text>
</comment>
<sequence length="311" mass="34581">MIRNPFRRPHLDDDQLSRFIDGTCMERERIAIAKHLAACGRCFEYYREAVLYKGLWVSGALDLESSKESIDLARAAPDRRPGRFSSFTAGHIRTITAAAAAVIIVSFGISYHFMNRGEFPGLDQQRIAPIQEAVELASSKGPFVIPGGERSLGASTDAYRSGYVRINDSLRSALAYFSGEFQEDETSRAVVYWLLGGYIATGQVRAARDLASEAIKEFPEDTDMMLFDAIVSYMEGEIRSSERVFRQVLESDPDNPYANLNLAVLLSERGEATEALRLLGRVADEHAESPFAARAKQVETEILRRSGSLHD</sequence>
<name>A0A7V2F410_UNCEI</name>
<feature type="transmembrane region" description="Helical" evidence="1">
    <location>
        <begin position="92"/>
        <end position="114"/>
    </location>
</feature>
<keyword evidence="1" id="KW-0472">Membrane</keyword>
<dbReference type="InterPro" id="IPR011990">
    <property type="entry name" value="TPR-like_helical_dom_sf"/>
</dbReference>
<dbReference type="InterPro" id="IPR027383">
    <property type="entry name" value="Znf_put"/>
</dbReference>
<keyword evidence="1" id="KW-1133">Transmembrane helix</keyword>
<protein>
    <submittedName>
        <fullName evidence="3">Tetratricopeptide repeat protein</fullName>
    </submittedName>
</protein>
<gene>
    <name evidence="3" type="ORF">ENO08_05870</name>
</gene>
<dbReference type="Pfam" id="PF13490">
    <property type="entry name" value="zf-HC2"/>
    <property type="match status" value="1"/>
</dbReference>
<dbReference type="EMBL" id="DSEC01000413">
    <property type="protein sequence ID" value="HER43969.1"/>
    <property type="molecule type" value="Genomic_DNA"/>
</dbReference>
<dbReference type="Proteomes" id="UP000886069">
    <property type="component" value="Unassembled WGS sequence"/>
</dbReference>
<keyword evidence="1" id="KW-0812">Transmembrane</keyword>
<dbReference type="AlphaFoldDB" id="A0A7V2F410"/>
<dbReference type="SUPFAM" id="SSF48452">
    <property type="entry name" value="TPR-like"/>
    <property type="match status" value="1"/>
</dbReference>
<evidence type="ECO:0000259" key="2">
    <source>
        <dbReference type="Pfam" id="PF13490"/>
    </source>
</evidence>
<evidence type="ECO:0000256" key="1">
    <source>
        <dbReference type="SAM" id="Phobius"/>
    </source>
</evidence>